<dbReference type="KEGG" id="bon:A361_10560"/>
<sequence length="62" mass="6991">MLNKFWGSLKSLFEMVEVNGEIPSMHKECPVCKGTGFEDVFITCESCEGNGYVKELQLQETV</sequence>
<dbReference type="EMBL" id="CP015506">
    <property type="protein sequence ID" value="AND39555.1"/>
    <property type="molecule type" value="Genomic_DNA"/>
</dbReference>
<dbReference type="SUPFAM" id="SSF57938">
    <property type="entry name" value="DnaJ/Hsp40 cysteine-rich domain"/>
    <property type="match status" value="1"/>
</dbReference>
<name>A0A161IXX6_9BACI</name>
<gene>
    <name evidence="1" type="ORF">A361_10560</name>
</gene>
<dbReference type="InterPro" id="IPR036410">
    <property type="entry name" value="HSP_DnaJ_Cys-rich_dom_sf"/>
</dbReference>
<dbReference type="Gene3D" id="6.20.20.10">
    <property type="match status" value="1"/>
</dbReference>
<accession>A0A161IXX6</accession>
<evidence type="ECO:0000313" key="2">
    <source>
        <dbReference type="Proteomes" id="UP000077856"/>
    </source>
</evidence>
<reference evidence="1 2" key="1">
    <citation type="submission" date="2016-04" db="EMBL/GenBank/DDBJ databases">
        <title>Complete genome sequence of Bacillus oceanisediminis strain 2691.</title>
        <authorList>
            <person name="Jeong H."/>
            <person name="Kim H.J."/>
            <person name="Lee D.-W."/>
        </authorList>
    </citation>
    <scope>NUCLEOTIDE SEQUENCE [LARGE SCALE GENOMIC DNA]</scope>
    <source>
        <strain evidence="1 2">2691</strain>
    </source>
</reference>
<dbReference type="Proteomes" id="UP000077856">
    <property type="component" value="Chromosome"/>
</dbReference>
<protein>
    <submittedName>
        <fullName evidence="1">Uncharacterized protein</fullName>
    </submittedName>
</protein>
<dbReference type="AlphaFoldDB" id="A0A161IXX6"/>
<organism evidence="1 2">
    <name type="scientific">Cytobacillus oceanisediminis 2691</name>
    <dbReference type="NCBI Taxonomy" id="1196031"/>
    <lineage>
        <taxon>Bacteria</taxon>
        <taxon>Bacillati</taxon>
        <taxon>Bacillota</taxon>
        <taxon>Bacilli</taxon>
        <taxon>Bacillales</taxon>
        <taxon>Bacillaceae</taxon>
        <taxon>Cytobacillus</taxon>
    </lineage>
</organism>
<evidence type="ECO:0000313" key="1">
    <source>
        <dbReference type="EMBL" id="AND39555.1"/>
    </source>
</evidence>
<dbReference type="STRING" id="1196031.A361_10560"/>
<proteinExistence type="predicted"/>